<dbReference type="GO" id="GO:0005507">
    <property type="term" value="F:copper ion binding"/>
    <property type="evidence" value="ECO:0007669"/>
    <property type="project" value="InterPro"/>
</dbReference>
<keyword evidence="4" id="KW-0732">Signal</keyword>
<comment type="catalytic activity">
    <reaction evidence="2">
        <text>2 superoxide + 2 H(+) = H2O2 + O2</text>
        <dbReference type="Rhea" id="RHEA:20696"/>
        <dbReference type="ChEBI" id="CHEBI:15378"/>
        <dbReference type="ChEBI" id="CHEBI:15379"/>
        <dbReference type="ChEBI" id="CHEBI:16240"/>
        <dbReference type="ChEBI" id="CHEBI:18421"/>
        <dbReference type="EC" id="1.15.1.1"/>
    </reaction>
</comment>
<dbReference type="PATRIC" id="fig|861299.3.peg.3841"/>
<comment type="cofactor">
    <cofactor evidence="2">
        <name>Cu cation</name>
        <dbReference type="ChEBI" id="CHEBI:23378"/>
    </cofactor>
    <text evidence="2">Binds 1 copper ion per subunit.</text>
</comment>
<keyword evidence="7" id="KW-1185">Reference proteome</keyword>
<dbReference type="EMBL" id="CP007128">
    <property type="protein sequence ID" value="AHG91324.1"/>
    <property type="molecule type" value="Genomic_DNA"/>
</dbReference>
<dbReference type="Gene3D" id="2.60.40.200">
    <property type="entry name" value="Superoxide dismutase, copper/zinc binding domain"/>
    <property type="match status" value="1"/>
</dbReference>
<evidence type="ECO:0000313" key="7">
    <source>
        <dbReference type="Proteomes" id="UP000019151"/>
    </source>
</evidence>
<evidence type="ECO:0000259" key="5">
    <source>
        <dbReference type="Pfam" id="PF00080"/>
    </source>
</evidence>
<dbReference type="FunCoup" id="W0RJS0">
    <property type="interactions" value="143"/>
</dbReference>
<dbReference type="Proteomes" id="UP000019151">
    <property type="component" value="Chromosome"/>
</dbReference>
<protein>
    <recommendedName>
        <fullName evidence="2">Superoxide dismutase [Cu-Zn]</fullName>
        <ecNumber evidence="2">1.15.1.1</ecNumber>
    </recommendedName>
</protein>
<dbReference type="InterPro" id="IPR018152">
    <property type="entry name" value="SOD_Cu/Zn_BS"/>
</dbReference>
<dbReference type="PROSITE" id="PS51257">
    <property type="entry name" value="PROKAR_LIPOPROTEIN"/>
    <property type="match status" value="1"/>
</dbReference>
<dbReference type="PANTHER" id="PTHR10003">
    <property type="entry name" value="SUPEROXIDE DISMUTASE CU-ZN -RELATED"/>
    <property type="match status" value="1"/>
</dbReference>
<keyword evidence="2" id="KW-0560">Oxidoreductase</keyword>
<dbReference type="InterPro" id="IPR001424">
    <property type="entry name" value="SOD_Cu_Zn_dom"/>
</dbReference>
<comment type="function">
    <text evidence="2">Destroys radicals which are normally produced within the cells and which are toxic to biological systems.</text>
</comment>
<feature type="region of interest" description="Disordered" evidence="3">
    <location>
        <begin position="23"/>
        <end position="55"/>
    </location>
</feature>
<dbReference type="HOGENOM" id="CLU_056632_8_2_0"/>
<evidence type="ECO:0000313" key="6">
    <source>
        <dbReference type="EMBL" id="AHG91324.1"/>
    </source>
</evidence>
<keyword evidence="2" id="KW-0862">Zinc</keyword>
<name>W0RJS0_9BACT</name>
<keyword evidence="2" id="KW-0186">Copper</keyword>
<gene>
    <name evidence="6" type="ORF">J421_3787</name>
</gene>
<dbReference type="SUPFAM" id="SSF49329">
    <property type="entry name" value="Cu,Zn superoxide dismutase-like"/>
    <property type="match status" value="1"/>
</dbReference>
<proteinExistence type="inferred from homology"/>
<dbReference type="STRING" id="861299.J421_3787"/>
<accession>W0RJS0</accession>
<evidence type="ECO:0000256" key="1">
    <source>
        <dbReference type="ARBA" id="ARBA00010457"/>
    </source>
</evidence>
<feature type="compositionally biased region" description="Gly residues" evidence="3">
    <location>
        <begin position="34"/>
        <end position="43"/>
    </location>
</feature>
<dbReference type="CDD" id="cd00305">
    <property type="entry name" value="Cu-Zn_Superoxide_Dismutase"/>
    <property type="match status" value="1"/>
</dbReference>
<evidence type="ECO:0000256" key="4">
    <source>
        <dbReference type="SAM" id="SignalP"/>
    </source>
</evidence>
<dbReference type="PROSITE" id="PS00332">
    <property type="entry name" value="SOD_CU_ZN_2"/>
    <property type="match status" value="1"/>
</dbReference>
<feature type="chain" id="PRO_5004794296" description="Superoxide dismutase [Cu-Zn]" evidence="4">
    <location>
        <begin position="28"/>
        <end position="204"/>
    </location>
</feature>
<comment type="similarity">
    <text evidence="1 2">Belongs to the Cu-Zn superoxide dismutase family.</text>
</comment>
<dbReference type="PRINTS" id="PR00068">
    <property type="entry name" value="CUZNDISMTASE"/>
</dbReference>
<dbReference type="InterPro" id="IPR024134">
    <property type="entry name" value="SOD_Cu/Zn_/chaperone"/>
</dbReference>
<dbReference type="KEGG" id="gba:J421_3787"/>
<dbReference type="AlphaFoldDB" id="W0RJS0"/>
<dbReference type="Pfam" id="PF00080">
    <property type="entry name" value="Sod_Cu"/>
    <property type="match status" value="1"/>
</dbReference>
<keyword evidence="2" id="KW-0479">Metal-binding</keyword>
<dbReference type="EC" id="1.15.1.1" evidence="2"/>
<organism evidence="6 7">
    <name type="scientific">Gemmatirosa kalamazoonensis</name>
    <dbReference type="NCBI Taxonomy" id="861299"/>
    <lineage>
        <taxon>Bacteria</taxon>
        <taxon>Pseudomonadati</taxon>
        <taxon>Gemmatimonadota</taxon>
        <taxon>Gemmatimonadia</taxon>
        <taxon>Gemmatimonadales</taxon>
        <taxon>Gemmatimonadaceae</taxon>
        <taxon>Gemmatirosa</taxon>
    </lineage>
</organism>
<feature type="domain" description="Superoxide dismutase copper/zinc binding" evidence="5">
    <location>
        <begin position="74"/>
        <end position="202"/>
    </location>
</feature>
<evidence type="ECO:0000256" key="2">
    <source>
        <dbReference type="RuleBase" id="RU000393"/>
    </source>
</evidence>
<sequence>MRSPALLFRLSLSLGAALLAACASNQSGPPPGPAGRGGPGGMRGQRMPGDTLPMAAPNTTARADLRDVNGASVGTVTLTQTAHGVLITGDLSSLPPGVHAIHVHDSGRCEPPFTSAGGHYNPAMRSHGFRANTGNHAGDLPNFSVGTNGTGHVETISRDLTLAQGGGLFDGDGSSIVIHGGPDDYQSDPAGNSGPRIACGLITH</sequence>
<reference evidence="6 7" key="1">
    <citation type="journal article" date="2014" name="Genome Announc.">
        <title>Genome Sequence and Methylome of Soil Bacterium Gemmatirosa kalamazoonensis KBS708T, a Member of the Rarely Cultivated Gemmatimonadetes Phylum.</title>
        <authorList>
            <person name="Debruyn J.M."/>
            <person name="Radosevich M."/>
            <person name="Wommack K.E."/>
            <person name="Polson S.W."/>
            <person name="Hauser L.J."/>
            <person name="Fawaz M.N."/>
            <person name="Korlach J."/>
            <person name="Tsai Y.C."/>
        </authorList>
    </citation>
    <scope>NUCLEOTIDE SEQUENCE [LARGE SCALE GENOMIC DNA]</scope>
    <source>
        <strain evidence="6 7">KBS708</strain>
    </source>
</reference>
<feature type="signal peptide" evidence="4">
    <location>
        <begin position="1"/>
        <end position="27"/>
    </location>
</feature>
<dbReference type="InParanoid" id="W0RJS0"/>
<dbReference type="InterPro" id="IPR036423">
    <property type="entry name" value="SOD-like_Cu/Zn_dom_sf"/>
</dbReference>
<comment type="cofactor">
    <cofactor evidence="2">
        <name>Zn(2+)</name>
        <dbReference type="ChEBI" id="CHEBI:29105"/>
    </cofactor>
    <text evidence="2">Binds 1 zinc ion per subunit.</text>
</comment>
<evidence type="ECO:0000256" key="3">
    <source>
        <dbReference type="SAM" id="MobiDB-lite"/>
    </source>
</evidence>
<dbReference type="eggNOG" id="COG2032">
    <property type="taxonomic scope" value="Bacteria"/>
</dbReference>
<dbReference type="RefSeq" id="WP_201773042.1">
    <property type="nucleotide sequence ID" value="NZ_CP007128.1"/>
</dbReference>
<dbReference type="GO" id="GO:0004784">
    <property type="term" value="F:superoxide dismutase activity"/>
    <property type="evidence" value="ECO:0007669"/>
    <property type="project" value="UniProtKB-EC"/>
</dbReference>